<evidence type="ECO:0000259" key="1">
    <source>
        <dbReference type="Pfam" id="PF12697"/>
    </source>
</evidence>
<feature type="domain" description="AB hydrolase-1" evidence="1">
    <location>
        <begin position="3"/>
        <end position="102"/>
    </location>
</feature>
<dbReference type="RefSeq" id="WP_397061776.1">
    <property type="nucleotide sequence ID" value="NZ_JBIRYL010000001.1"/>
</dbReference>
<dbReference type="InterPro" id="IPR029058">
    <property type="entry name" value="AB_hydrolase_fold"/>
</dbReference>
<accession>A0ABW7VVU9</accession>
<reference evidence="2 3" key="1">
    <citation type="submission" date="2024-10" db="EMBL/GenBank/DDBJ databases">
        <title>The Natural Products Discovery Center: Release of the First 8490 Sequenced Strains for Exploring Actinobacteria Biosynthetic Diversity.</title>
        <authorList>
            <person name="Kalkreuter E."/>
            <person name="Kautsar S.A."/>
            <person name="Yang D."/>
            <person name="Bader C.D."/>
            <person name="Teijaro C.N."/>
            <person name="Fluegel L."/>
            <person name="Davis C.M."/>
            <person name="Simpson J.R."/>
            <person name="Lauterbach L."/>
            <person name="Steele A.D."/>
            <person name="Gui C."/>
            <person name="Meng S."/>
            <person name="Li G."/>
            <person name="Viehrig K."/>
            <person name="Ye F."/>
            <person name="Su P."/>
            <person name="Kiefer A.F."/>
            <person name="Nichols A."/>
            <person name="Cepeda A.J."/>
            <person name="Yan W."/>
            <person name="Fan B."/>
            <person name="Jiang Y."/>
            <person name="Adhikari A."/>
            <person name="Zheng C.-J."/>
            <person name="Schuster L."/>
            <person name="Cowan T.M."/>
            <person name="Smanski M.J."/>
            <person name="Chevrette M.G."/>
            <person name="De Carvalho L.P.S."/>
            <person name="Shen B."/>
        </authorList>
    </citation>
    <scope>NUCLEOTIDE SEQUENCE [LARGE SCALE GENOMIC DNA]</scope>
    <source>
        <strain evidence="2 3">NPDC019377</strain>
    </source>
</reference>
<proteinExistence type="predicted"/>
<dbReference type="SUPFAM" id="SSF53474">
    <property type="entry name" value="alpha/beta-Hydrolases"/>
    <property type="match status" value="1"/>
</dbReference>
<comment type="caution">
    <text evidence="2">The sequence shown here is derived from an EMBL/GenBank/DDBJ whole genome shotgun (WGS) entry which is preliminary data.</text>
</comment>
<evidence type="ECO:0000313" key="3">
    <source>
        <dbReference type="Proteomes" id="UP001611494"/>
    </source>
</evidence>
<sequence length="119" mass="12986">MGDLSGHGDSVVRSRYPLDGWADEVIAAAEAGDISARLYIVGHSMGGGVTAAVRARHRDSVAGLVIIDSPMFREPPDEVIIRQLARKPKAYRTEEEICGRFRTEPAQATGLPYVARRRP</sequence>
<organism evidence="2 3">
    <name type="scientific">Nocardia testacea</name>
    <dbReference type="NCBI Taxonomy" id="248551"/>
    <lineage>
        <taxon>Bacteria</taxon>
        <taxon>Bacillati</taxon>
        <taxon>Actinomycetota</taxon>
        <taxon>Actinomycetes</taxon>
        <taxon>Mycobacteriales</taxon>
        <taxon>Nocardiaceae</taxon>
        <taxon>Nocardia</taxon>
    </lineage>
</organism>
<dbReference type="GO" id="GO:0016787">
    <property type="term" value="F:hydrolase activity"/>
    <property type="evidence" value="ECO:0007669"/>
    <property type="project" value="UniProtKB-KW"/>
</dbReference>
<dbReference type="Pfam" id="PF12697">
    <property type="entry name" value="Abhydrolase_6"/>
    <property type="match status" value="1"/>
</dbReference>
<dbReference type="InterPro" id="IPR000073">
    <property type="entry name" value="AB_hydrolase_1"/>
</dbReference>
<gene>
    <name evidence="2" type="ORF">ACH49Z_11035</name>
</gene>
<keyword evidence="2" id="KW-0378">Hydrolase</keyword>
<dbReference type="EMBL" id="JBIRYL010000001">
    <property type="protein sequence ID" value="MFI2230376.1"/>
    <property type="molecule type" value="Genomic_DNA"/>
</dbReference>
<evidence type="ECO:0000313" key="2">
    <source>
        <dbReference type="EMBL" id="MFI2230376.1"/>
    </source>
</evidence>
<name>A0ABW7VVU9_9NOCA</name>
<keyword evidence="3" id="KW-1185">Reference proteome</keyword>
<dbReference type="Gene3D" id="3.40.50.1820">
    <property type="entry name" value="alpha/beta hydrolase"/>
    <property type="match status" value="1"/>
</dbReference>
<dbReference type="Proteomes" id="UP001611494">
    <property type="component" value="Unassembled WGS sequence"/>
</dbReference>
<protein>
    <submittedName>
        <fullName evidence="2">Alpha/beta fold hydrolase</fullName>
    </submittedName>
</protein>